<organism evidence="1 2">
    <name type="scientific">Caulifigura coniformis</name>
    <dbReference type="NCBI Taxonomy" id="2527983"/>
    <lineage>
        <taxon>Bacteria</taxon>
        <taxon>Pseudomonadati</taxon>
        <taxon>Planctomycetota</taxon>
        <taxon>Planctomycetia</taxon>
        <taxon>Planctomycetales</taxon>
        <taxon>Planctomycetaceae</taxon>
        <taxon>Caulifigura</taxon>
    </lineage>
</organism>
<protein>
    <submittedName>
        <fullName evidence="1">Uncharacterized protein</fullName>
    </submittedName>
</protein>
<gene>
    <name evidence="1" type="ORF">Pan44_28450</name>
</gene>
<dbReference type="RefSeq" id="WP_197453313.1">
    <property type="nucleotide sequence ID" value="NZ_CP036271.1"/>
</dbReference>
<dbReference type="AlphaFoldDB" id="A0A517SFC7"/>
<dbReference type="InParanoid" id="A0A517SFC7"/>
<evidence type="ECO:0000313" key="1">
    <source>
        <dbReference type="EMBL" id="QDT54807.1"/>
    </source>
</evidence>
<dbReference type="Proteomes" id="UP000315700">
    <property type="component" value="Chromosome"/>
</dbReference>
<name>A0A517SFC7_9PLAN</name>
<accession>A0A517SFC7</accession>
<evidence type="ECO:0000313" key="2">
    <source>
        <dbReference type="Proteomes" id="UP000315700"/>
    </source>
</evidence>
<reference evidence="1 2" key="1">
    <citation type="submission" date="2019-02" db="EMBL/GenBank/DDBJ databases">
        <title>Deep-cultivation of Planctomycetes and their phenomic and genomic characterization uncovers novel biology.</title>
        <authorList>
            <person name="Wiegand S."/>
            <person name="Jogler M."/>
            <person name="Boedeker C."/>
            <person name="Pinto D."/>
            <person name="Vollmers J."/>
            <person name="Rivas-Marin E."/>
            <person name="Kohn T."/>
            <person name="Peeters S.H."/>
            <person name="Heuer A."/>
            <person name="Rast P."/>
            <person name="Oberbeckmann S."/>
            <person name="Bunk B."/>
            <person name="Jeske O."/>
            <person name="Meyerdierks A."/>
            <person name="Storesund J.E."/>
            <person name="Kallscheuer N."/>
            <person name="Luecker S."/>
            <person name="Lage O.M."/>
            <person name="Pohl T."/>
            <person name="Merkel B.J."/>
            <person name="Hornburger P."/>
            <person name="Mueller R.-W."/>
            <person name="Bruemmer F."/>
            <person name="Labrenz M."/>
            <person name="Spormann A.M."/>
            <person name="Op den Camp H."/>
            <person name="Overmann J."/>
            <person name="Amann R."/>
            <person name="Jetten M.S.M."/>
            <person name="Mascher T."/>
            <person name="Medema M.H."/>
            <person name="Devos D.P."/>
            <person name="Kaster A.-K."/>
            <person name="Ovreas L."/>
            <person name="Rohde M."/>
            <person name="Galperin M.Y."/>
            <person name="Jogler C."/>
        </authorList>
    </citation>
    <scope>NUCLEOTIDE SEQUENCE [LARGE SCALE GENOMIC DNA]</scope>
    <source>
        <strain evidence="1 2">Pan44</strain>
    </source>
</reference>
<dbReference type="KEGG" id="ccos:Pan44_28450"/>
<keyword evidence="2" id="KW-1185">Reference proteome</keyword>
<dbReference type="EMBL" id="CP036271">
    <property type="protein sequence ID" value="QDT54807.1"/>
    <property type="molecule type" value="Genomic_DNA"/>
</dbReference>
<sequence>MIHFSPQEFLNNTQAHGQSSRIPVGLRRDEALFHEMVHSLRQMAGVMDCSAHPNGFDTKDEVWAILTTNIYCSAFRRPLRRNHEDFEVMTDEEVSGFYKKFESMIGRMCRELPVFTRNIARITYIKFNPFRDYYERRR</sequence>
<proteinExistence type="predicted"/>